<keyword evidence="4" id="KW-1185">Reference proteome</keyword>
<evidence type="ECO:0000313" key="3">
    <source>
        <dbReference type="EMBL" id="OGE55936.1"/>
    </source>
</evidence>
<dbReference type="GO" id="GO:0072330">
    <property type="term" value="P:monocarboxylic acid biosynthetic process"/>
    <property type="evidence" value="ECO:0007669"/>
    <property type="project" value="UniProtKB-ARBA"/>
</dbReference>
<dbReference type="GO" id="GO:0017000">
    <property type="term" value="P:antibiotic biosynthetic process"/>
    <property type="evidence" value="ECO:0007669"/>
    <property type="project" value="UniProtKB-ARBA"/>
</dbReference>
<comment type="caution">
    <text evidence="3">The sequence shown here is derived from an EMBL/GenBank/DDBJ whole genome shotgun (WGS) entry which is preliminary data.</text>
</comment>
<dbReference type="SUPFAM" id="SSF53474">
    <property type="entry name" value="alpha/beta-Hydrolases"/>
    <property type="match status" value="1"/>
</dbReference>
<gene>
    <name evidence="3" type="ORF">PENARI_c003G10143</name>
</gene>
<dbReference type="GeneID" id="34573445"/>
<protein>
    <recommendedName>
        <fullName evidence="2">Alpha/beta hydrolase fold-3 domain-containing protein</fullName>
    </recommendedName>
</protein>
<feature type="chain" id="PRO_5009519819" description="Alpha/beta hydrolase fold-3 domain-containing protein" evidence="1">
    <location>
        <begin position="20"/>
        <end position="128"/>
    </location>
</feature>
<organism evidence="3 4">
    <name type="scientific">Penicillium arizonense</name>
    <dbReference type="NCBI Taxonomy" id="1835702"/>
    <lineage>
        <taxon>Eukaryota</taxon>
        <taxon>Fungi</taxon>
        <taxon>Dikarya</taxon>
        <taxon>Ascomycota</taxon>
        <taxon>Pezizomycotina</taxon>
        <taxon>Eurotiomycetes</taxon>
        <taxon>Eurotiomycetidae</taxon>
        <taxon>Eurotiales</taxon>
        <taxon>Aspergillaceae</taxon>
        <taxon>Penicillium</taxon>
    </lineage>
</organism>
<reference evidence="3 4" key="1">
    <citation type="journal article" date="2016" name="Sci. Rep.">
        <title>Penicillium arizonense, a new, genome sequenced fungal species, reveals a high chemical diversity in secreted metabolites.</title>
        <authorList>
            <person name="Grijseels S."/>
            <person name="Nielsen J.C."/>
            <person name="Randelovic M."/>
            <person name="Nielsen J."/>
            <person name="Nielsen K.F."/>
            <person name="Workman M."/>
            <person name="Frisvad J.C."/>
        </authorList>
    </citation>
    <scope>NUCLEOTIDE SEQUENCE [LARGE SCALE GENOMIC DNA]</scope>
    <source>
        <strain evidence="3 4">CBS 141311</strain>
    </source>
</reference>
<name>A0A1F5LS56_PENAI</name>
<dbReference type="InterPro" id="IPR029058">
    <property type="entry name" value="AB_hydrolase_fold"/>
</dbReference>
<proteinExistence type="predicted"/>
<evidence type="ECO:0000256" key="1">
    <source>
        <dbReference type="SAM" id="SignalP"/>
    </source>
</evidence>
<dbReference type="InterPro" id="IPR013094">
    <property type="entry name" value="AB_hydrolase_3"/>
</dbReference>
<dbReference type="GO" id="GO:0016787">
    <property type="term" value="F:hydrolase activity"/>
    <property type="evidence" value="ECO:0007669"/>
    <property type="project" value="InterPro"/>
</dbReference>
<feature type="domain" description="Alpha/beta hydrolase fold-3" evidence="2">
    <location>
        <begin position="45"/>
        <end position="115"/>
    </location>
</feature>
<dbReference type="Pfam" id="PF07859">
    <property type="entry name" value="Abhydrolase_3"/>
    <property type="match status" value="1"/>
</dbReference>
<evidence type="ECO:0000259" key="2">
    <source>
        <dbReference type="Pfam" id="PF07859"/>
    </source>
</evidence>
<dbReference type="Gene3D" id="3.40.50.1820">
    <property type="entry name" value="alpha/beta hydrolase"/>
    <property type="match status" value="1"/>
</dbReference>
<dbReference type="Proteomes" id="UP000177622">
    <property type="component" value="Unassembled WGS sequence"/>
</dbReference>
<dbReference type="RefSeq" id="XP_022491365.1">
    <property type="nucleotide sequence ID" value="XM_022628711.1"/>
</dbReference>
<sequence length="128" mass="14444">MSLVLSLLKVTALLIRAWARYQGDTIKIYFYRPPTVSLQKQSPVLINFHRSGVVIPAHGSDDAFCRRLSQQTKYIIIDGQYCFAPEHSFLAALHDTEDAVNWVLGQPSIFDTSRVSIQKFSAMKTLPS</sequence>
<accession>A0A1F5LS56</accession>
<evidence type="ECO:0000313" key="4">
    <source>
        <dbReference type="Proteomes" id="UP000177622"/>
    </source>
</evidence>
<dbReference type="AlphaFoldDB" id="A0A1F5LS56"/>
<dbReference type="EMBL" id="LXJU01000003">
    <property type="protein sequence ID" value="OGE55936.1"/>
    <property type="molecule type" value="Genomic_DNA"/>
</dbReference>
<feature type="signal peptide" evidence="1">
    <location>
        <begin position="1"/>
        <end position="19"/>
    </location>
</feature>
<keyword evidence="1" id="KW-0732">Signal</keyword>
<dbReference type="OrthoDB" id="408631at2759"/>
<dbReference type="STRING" id="1835702.A0A1F5LS56"/>